<keyword evidence="8" id="KW-0408">Iron</keyword>
<accession>A0A6G0ZJ50</accession>
<dbReference type="PRINTS" id="PR00075">
    <property type="entry name" value="FACDDSATRASE"/>
</dbReference>
<keyword evidence="7 12" id="KW-0560">Oxidoreductase</keyword>
<evidence type="ECO:0000259" key="14">
    <source>
        <dbReference type="Pfam" id="PF00487"/>
    </source>
</evidence>
<dbReference type="Pfam" id="PF00487">
    <property type="entry name" value="FA_desaturase"/>
    <property type="match status" value="1"/>
</dbReference>
<name>A0A6G0ZJ50_APHCR</name>
<evidence type="ECO:0000256" key="8">
    <source>
        <dbReference type="ARBA" id="ARBA00023004"/>
    </source>
</evidence>
<feature type="domain" description="Fatty acid desaturase" evidence="14">
    <location>
        <begin position="83"/>
        <end position="329"/>
    </location>
</feature>
<reference evidence="15 16" key="1">
    <citation type="submission" date="2019-08" db="EMBL/GenBank/DDBJ databases">
        <title>Whole genome of Aphis craccivora.</title>
        <authorList>
            <person name="Voronova N.V."/>
            <person name="Shulinski R.S."/>
            <person name="Bandarenka Y.V."/>
            <person name="Zhorov D.G."/>
            <person name="Warner D."/>
        </authorList>
    </citation>
    <scope>NUCLEOTIDE SEQUENCE [LARGE SCALE GENOMIC DNA]</scope>
    <source>
        <strain evidence="15">180601</strain>
        <tissue evidence="15">Whole Body</tissue>
    </source>
</reference>
<dbReference type="PANTHER" id="PTHR11351:SF21">
    <property type="entry name" value="GH07782P"/>
    <property type="match status" value="1"/>
</dbReference>
<dbReference type="GO" id="GO:0005789">
    <property type="term" value="C:endoplasmic reticulum membrane"/>
    <property type="evidence" value="ECO:0007669"/>
    <property type="project" value="TreeGrafter"/>
</dbReference>
<evidence type="ECO:0000256" key="5">
    <source>
        <dbReference type="ARBA" id="ARBA00022832"/>
    </source>
</evidence>
<evidence type="ECO:0000256" key="4">
    <source>
        <dbReference type="ARBA" id="ARBA00022692"/>
    </source>
</evidence>
<evidence type="ECO:0000256" key="6">
    <source>
        <dbReference type="ARBA" id="ARBA00022989"/>
    </source>
</evidence>
<dbReference type="PANTHER" id="PTHR11351">
    <property type="entry name" value="ACYL-COA DESATURASE"/>
    <property type="match status" value="1"/>
</dbReference>
<evidence type="ECO:0000256" key="13">
    <source>
        <dbReference type="SAM" id="Phobius"/>
    </source>
</evidence>
<feature type="transmembrane region" description="Helical" evidence="13">
    <location>
        <begin position="236"/>
        <end position="262"/>
    </location>
</feature>
<evidence type="ECO:0000256" key="3">
    <source>
        <dbReference type="ARBA" id="ARBA00022516"/>
    </source>
</evidence>
<evidence type="ECO:0000256" key="1">
    <source>
        <dbReference type="ARBA" id="ARBA00004141"/>
    </source>
</evidence>
<keyword evidence="16" id="KW-1185">Reference proteome</keyword>
<dbReference type="Proteomes" id="UP000478052">
    <property type="component" value="Unassembled WGS sequence"/>
</dbReference>
<comment type="caution">
    <text evidence="15">The sequence shown here is derived from an EMBL/GenBank/DDBJ whole genome shotgun (WGS) entry which is preliminary data.</text>
</comment>
<dbReference type="CDD" id="cd03505">
    <property type="entry name" value="Delta9-FADS-like"/>
    <property type="match status" value="1"/>
</dbReference>
<dbReference type="EMBL" id="VUJU01000315">
    <property type="protein sequence ID" value="KAF0771278.1"/>
    <property type="molecule type" value="Genomic_DNA"/>
</dbReference>
<comment type="subcellular location">
    <subcellularLocation>
        <location evidence="1">Membrane</location>
        <topology evidence="1">Multi-pass membrane protein</topology>
    </subcellularLocation>
</comment>
<dbReference type="GO" id="GO:0004768">
    <property type="term" value="F:stearoyl-CoA 9-desaturase activity"/>
    <property type="evidence" value="ECO:0007669"/>
    <property type="project" value="TreeGrafter"/>
</dbReference>
<gene>
    <name evidence="15" type="ORF">FWK35_00014778</name>
</gene>
<dbReference type="GO" id="GO:0006636">
    <property type="term" value="P:unsaturated fatty acid biosynthetic process"/>
    <property type="evidence" value="ECO:0007669"/>
    <property type="project" value="TreeGrafter"/>
</dbReference>
<evidence type="ECO:0000256" key="10">
    <source>
        <dbReference type="ARBA" id="ARBA00023136"/>
    </source>
</evidence>
<feature type="transmembrane region" description="Helical" evidence="13">
    <location>
        <begin position="50"/>
        <end position="74"/>
    </location>
</feature>
<evidence type="ECO:0000256" key="7">
    <source>
        <dbReference type="ARBA" id="ARBA00023002"/>
    </source>
</evidence>
<dbReference type="InterPro" id="IPR005804">
    <property type="entry name" value="FA_desaturase_dom"/>
</dbReference>
<dbReference type="InterPro" id="IPR015876">
    <property type="entry name" value="Acyl-CoA_DS"/>
</dbReference>
<dbReference type="OrthoDB" id="10260134at2759"/>
<dbReference type="AlphaFoldDB" id="A0A6G0ZJ50"/>
<keyword evidence="10 13" id="KW-0472">Membrane</keyword>
<proteinExistence type="inferred from homology"/>
<keyword evidence="9" id="KW-0443">Lipid metabolism</keyword>
<comment type="cofactor">
    <cofactor evidence="12">
        <name>Fe(2+)</name>
        <dbReference type="ChEBI" id="CHEBI:29033"/>
    </cofactor>
</comment>
<keyword evidence="5" id="KW-0276">Fatty acid metabolism</keyword>
<keyword evidence="11 12" id="KW-0275">Fatty acid biosynthesis</keyword>
<comment type="domain">
    <text evidence="12">The histidine box domains are involved in binding the catalytic metal ions.</text>
</comment>
<evidence type="ECO:0000256" key="9">
    <source>
        <dbReference type="ARBA" id="ARBA00023098"/>
    </source>
</evidence>
<evidence type="ECO:0000256" key="12">
    <source>
        <dbReference type="RuleBase" id="RU000581"/>
    </source>
</evidence>
<evidence type="ECO:0000313" key="16">
    <source>
        <dbReference type="Proteomes" id="UP000478052"/>
    </source>
</evidence>
<protein>
    <submittedName>
        <fullName evidence="15">Acyl-CoA Delta(11) desaturase-like isoform X1</fullName>
    </submittedName>
</protein>
<evidence type="ECO:0000256" key="11">
    <source>
        <dbReference type="ARBA" id="ARBA00023160"/>
    </source>
</evidence>
<dbReference type="GO" id="GO:0005506">
    <property type="term" value="F:iron ion binding"/>
    <property type="evidence" value="ECO:0007669"/>
    <property type="project" value="TreeGrafter"/>
</dbReference>
<feature type="transmembrane region" description="Helical" evidence="13">
    <location>
        <begin position="80"/>
        <end position="103"/>
    </location>
</feature>
<organism evidence="15 16">
    <name type="scientific">Aphis craccivora</name>
    <name type="common">Cowpea aphid</name>
    <dbReference type="NCBI Taxonomy" id="307492"/>
    <lineage>
        <taxon>Eukaryota</taxon>
        <taxon>Metazoa</taxon>
        <taxon>Ecdysozoa</taxon>
        <taxon>Arthropoda</taxon>
        <taxon>Hexapoda</taxon>
        <taxon>Insecta</taxon>
        <taxon>Pterygota</taxon>
        <taxon>Neoptera</taxon>
        <taxon>Paraneoptera</taxon>
        <taxon>Hemiptera</taxon>
        <taxon>Sternorrhyncha</taxon>
        <taxon>Aphidomorpha</taxon>
        <taxon>Aphidoidea</taxon>
        <taxon>Aphididae</taxon>
        <taxon>Aphidini</taxon>
        <taxon>Aphis</taxon>
        <taxon>Aphis</taxon>
    </lineage>
</organism>
<keyword evidence="3 12" id="KW-0444">Lipid biosynthesis</keyword>
<keyword evidence="6 13" id="KW-1133">Transmembrane helix</keyword>
<comment type="similarity">
    <text evidence="2 12">Belongs to the fatty acid desaturase type 1 family.</text>
</comment>
<evidence type="ECO:0000313" key="15">
    <source>
        <dbReference type="EMBL" id="KAF0771278.1"/>
    </source>
</evidence>
<keyword evidence="4 12" id="KW-0812">Transmembrane</keyword>
<sequence length="397" mass="45926">MVQMSAKTTTITEYDVLQEEMDLLKNDQKEQKTTSCEEEQSQLPVSKQEIIWTNVVFITLLHVAAVYCFCNYFFTTKYQTYIWAFIVGGIGGFGVTGGAHRYFTHRSFKAKLPLQLILILCYTVSGQNDIPDWVRDHRVHHKFSETDADPHNANRGFFFSHVGWLMQRKHPEVYRKGKTIDMSDIDNDPLVQFHTKCVFKVLVYIHRRDGVSPTRCTQTADTTDTPFEETTLFRSVVALILYNIMLLFLCFIIPVLVPVYAWNENWTEAISSLAIVRYVLNLNFTWSVNSVAHIWGSKPYDNRIQPAQNLMVSIVAMGEGWHNYHHVFPWDYRAAEIGGYLLNTTTLWLDLFSRIGWAYNLKTPSKKLIQEVAIRHGDGSWREVPETTEHTGDYKTS</sequence>
<evidence type="ECO:0000256" key="2">
    <source>
        <dbReference type="ARBA" id="ARBA00009295"/>
    </source>
</evidence>